<organism evidence="2 3">
    <name type="scientific">Youxingia wuxianensis</name>
    <dbReference type="NCBI Taxonomy" id="2763678"/>
    <lineage>
        <taxon>Bacteria</taxon>
        <taxon>Bacillati</taxon>
        <taxon>Bacillota</taxon>
        <taxon>Clostridia</taxon>
        <taxon>Eubacteriales</taxon>
        <taxon>Oscillospiraceae</taxon>
        <taxon>Youxingia</taxon>
    </lineage>
</organism>
<protein>
    <submittedName>
        <fullName evidence="2">DUF2344 domain-containing protein</fullName>
    </submittedName>
</protein>
<dbReference type="NCBIfam" id="TIGR03936">
    <property type="entry name" value="sam_1_link_chp"/>
    <property type="match status" value="1"/>
</dbReference>
<gene>
    <name evidence="2" type="ORF">H8705_00455</name>
</gene>
<dbReference type="InterPro" id="IPR018768">
    <property type="entry name" value="DUF2344"/>
</dbReference>
<dbReference type="Pfam" id="PF10105">
    <property type="entry name" value="DUF2344"/>
    <property type="match status" value="1"/>
</dbReference>
<dbReference type="AlphaFoldDB" id="A0A926IFQ1"/>
<accession>A0A926IFQ1</accession>
<name>A0A926IFQ1_9FIRM</name>
<sequence length="225" mass="25675">MGNELFADTVRVFFEKKGRIKYISHLDIVRCISRAIKRSGLPVWYTLGFNPHIYLTFALPLSLGFESECESMDFRLTEHKDPQEIIESLNRVFPEGLRVYKAVLAVTKPEAIRWAQYDIQLEYDCLSGEEVAKEFEAFCGQSCIETSKRTKKGEKTIDLKPLFSIQKLIGERNAVTMVMRAAAGTSLNINPTLVLNAFAAQSGRVPDWMKIVRTRILTEELEDFV</sequence>
<evidence type="ECO:0000313" key="3">
    <source>
        <dbReference type="Proteomes" id="UP000623678"/>
    </source>
</evidence>
<keyword evidence="3" id="KW-1185">Reference proteome</keyword>
<evidence type="ECO:0000313" key="2">
    <source>
        <dbReference type="EMBL" id="MBC8584054.1"/>
    </source>
</evidence>
<comment type="caution">
    <text evidence="2">The sequence shown here is derived from an EMBL/GenBank/DDBJ whole genome shotgun (WGS) entry which is preliminary data.</text>
</comment>
<evidence type="ECO:0000259" key="1">
    <source>
        <dbReference type="Pfam" id="PF10105"/>
    </source>
</evidence>
<dbReference type="RefSeq" id="WP_262393910.1">
    <property type="nucleotide sequence ID" value="NZ_JACRTD010000001.1"/>
</dbReference>
<reference evidence="2" key="1">
    <citation type="submission" date="2020-08" db="EMBL/GenBank/DDBJ databases">
        <title>Genome public.</title>
        <authorList>
            <person name="Liu C."/>
            <person name="Sun Q."/>
        </authorList>
    </citation>
    <scope>NUCLEOTIDE SEQUENCE</scope>
    <source>
        <strain evidence="2">NSJ-64</strain>
    </source>
</reference>
<proteinExistence type="predicted"/>
<dbReference type="EMBL" id="JACRTD010000001">
    <property type="protein sequence ID" value="MBC8584054.1"/>
    <property type="molecule type" value="Genomic_DNA"/>
</dbReference>
<feature type="domain" description="DUF2344" evidence="1">
    <location>
        <begin position="10"/>
        <end position="186"/>
    </location>
</feature>
<dbReference type="Proteomes" id="UP000623678">
    <property type="component" value="Unassembled WGS sequence"/>
</dbReference>